<feature type="transmembrane region" description="Helical" evidence="1">
    <location>
        <begin position="98"/>
        <end position="123"/>
    </location>
</feature>
<reference evidence="2 3" key="1">
    <citation type="journal article" date="2016" name="Nat. Commun.">
        <title>Thousands of microbial genomes shed light on interconnected biogeochemical processes in an aquifer system.</title>
        <authorList>
            <person name="Anantharaman K."/>
            <person name="Brown C.T."/>
            <person name="Hug L.A."/>
            <person name="Sharon I."/>
            <person name="Castelle C.J."/>
            <person name="Probst A.J."/>
            <person name="Thomas B.C."/>
            <person name="Singh A."/>
            <person name="Wilkins M.J."/>
            <person name="Karaoz U."/>
            <person name="Brodie E.L."/>
            <person name="Williams K.H."/>
            <person name="Hubbard S.S."/>
            <person name="Banfield J.F."/>
        </authorList>
    </citation>
    <scope>NUCLEOTIDE SEQUENCE [LARGE SCALE GENOMIC DNA]</scope>
</reference>
<keyword evidence="1" id="KW-1133">Transmembrane helix</keyword>
<feature type="transmembrane region" description="Helical" evidence="1">
    <location>
        <begin position="75"/>
        <end position="92"/>
    </location>
</feature>
<comment type="caution">
    <text evidence="2">The sequence shown here is derived from an EMBL/GenBank/DDBJ whole genome shotgun (WGS) entry which is preliminary data.</text>
</comment>
<organism evidence="2 3">
    <name type="scientific">Candidatus Gottesmanbacteria bacterium RBG_16_38_7b</name>
    <dbReference type="NCBI Taxonomy" id="1798372"/>
    <lineage>
        <taxon>Bacteria</taxon>
        <taxon>Candidatus Gottesmaniibacteriota</taxon>
    </lineage>
</organism>
<dbReference type="AlphaFoldDB" id="A0A1F5YJC8"/>
<feature type="transmembrane region" description="Helical" evidence="1">
    <location>
        <begin position="42"/>
        <end position="63"/>
    </location>
</feature>
<dbReference type="EMBL" id="MFJB01000027">
    <property type="protein sequence ID" value="OGG00270.1"/>
    <property type="molecule type" value="Genomic_DNA"/>
</dbReference>
<evidence type="ECO:0000256" key="1">
    <source>
        <dbReference type="SAM" id="Phobius"/>
    </source>
</evidence>
<evidence type="ECO:0000313" key="2">
    <source>
        <dbReference type="EMBL" id="OGG00270.1"/>
    </source>
</evidence>
<dbReference type="Proteomes" id="UP000177396">
    <property type="component" value="Unassembled WGS sequence"/>
</dbReference>
<proteinExistence type="predicted"/>
<protein>
    <submittedName>
        <fullName evidence="2">Uncharacterized protein</fullName>
    </submittedName>
</protein>
<name>A0A1F5YJC8_9BACT</name>
<sequence length="133" mass="14966">MKKGSMHFHHWLIFGIVNGIVIYISSIFMPSQVVIGNANVSLLASVVLTALVLTAVSSLFPVFQKWLGMNKIDDNLKYIIYALINIIILWLLSRTATIFGFGIASKFTAITLGLILTIVNYLYWEIFTKKIKI</sequence>
<keyword evidence="1" id="KW-0812">Transmembrane</keyword>
<gene>
    <name evidence="2" type="ORF">A2153_04860</name>
</gene>
<feature type="transmembrane region" description="Helical" evidence="1">
    <location>
        <begin position="12"/>
        <end position="30"/>
    </location>
</feature>
<accession>A0A1F5YJC8</accession>
<keyword evidence="1" id="KW-0472">Membrane</keyword>
<evidence type="ECO:0000313" key="3">
    <source>
        <dbReference type="Proteomes" id="UP000177396"/>
    </source>
</evidence>